<reference evidence="2 3" key="2">
    <citation type="submission" date="2017-10" db="EMBL/GenBank/DDBJ databases">
        <title>Genome analyses suggest a sexual origin of heterokaryosis in a supposedly ancient asexual fungus.</title>
        <authorList>
            <person name="Corradi N."/>
            <person name="Sedzielewska K."/>
            <person name="Noel J."/>
            <person name="Charron P."/>
            <person name="Farinelli L."/>
            <person name="Marton T."/>
            <person name="Kruger M."/>
            <person name="Pelin A."/>
            <person name="Brachmann A."/>
            <person name="Corradi N."/>
        </authorList>
    </citation>
    <scope>NUCLEOTIDE SEQUENCE [LARGE SCALE GENOMIC DNA]</scope>
    <source>
        <strain evidence="2 3">A1</strain>
    </source>
</reference>
<evidence type="ECO:0000256" key="1">
    <source>
        <dbReference type="SAM" id="Phobius"/>
    </source>
</evidence>
<sequence length="66" mass="7339">MKFKRQSLGENIKAIHSAIEKIKIKAIHLAPIHSATLAVLVGSFLYLVIGIFQELFMKNSDIVVGF</sequence>
<protein>
    <submittedName>
        <fullName evidence="2">Uncharacterized protein</fullName>
    </submittedName>
</protein>
<proteinExistence type="predicted"/>
<dbReference type="VEuPathDB" id="FungiDB:RhiirA1_486168"/>
<dbReference type="EMBL" id="LLXH01009827">
    <property type="protein sequence ID" value="PKC50505.1"/>
    <property type="molecule type" value="Genomic_DNA"/>
</dbReference>
<organism evidence="2 3">
    <name type="scientific">Rhizophagus irregularis</name>
    <dbReference type="NCBI Taxonomy" id="588596"/>
    <lineage>
        <taxon>Eukaryota</taxon>
        <taxon>Fungi</taxon>
        <taxon>Fungi incertae sedis</taxon>
        <taxon>Mucoromycota</taxon>
        <taxon>Glomeromycotina</taxon>
        <taxon>Glomeromycetes</taxon>
        <taxon>Glomerales</taxon>
        <taxon>Glomeraceae</taxon>
        <taxon>Rhizophagus</taxon>
    </lineage>
</organism>
<keyword evidence="1" id="KW-0812">Transmembrane</keyword>
<feature type="transmembrane region" description="Helical" evidence="1">
    <location>
        <begin position="29"/>
        <end position="52"/>
    </location>
</feature>
<comment type="caution">
    <text evidence="2">The sequence shown here is derived from an EMBL/GenBank/DDBJ whole genome shotgun (WGS) entry which is preliminary data.</text>
</comment>
<accession>A0A2N0QHI9</accession>
<name>A0A2N0QHI9_9GLOM</name>
<evidence type="ECO:0000313" key="3">
    <source>
        <dbReference type="Proteomes" id="UP000232688"/>
    </source>
</evidence>
<dbReference type="AlphaFoldDB" id="A0A2N0QHI9"/>
<keyword evidence="1" id="KW-0472">Membrane</keyword>
<evidence type="ECO:0000313" key="2">
    <source>
        <dbReference type="EMBL" id="PKC50505.1"/>
    </source>
</evidence>
<keyword evidence="1" id="KW-1133">Transmembrane helix</keyword>
<reference evidence="2 3" key="1">
    <citation type="submission" date="2017-10" db="EMBL/GenBank/DDBJ databases">
        <title>Extensive intraspecific genome diversity in a model arbuscular mycorrhizal fungus.</title>
        <authorList>
            <person name="Chen E.C.H."/>
            <person name="Morin E."/>
            <person name="Baudet D."/>
            <person name="Noel J."/>
            <person name="Ndikumana S."/>
            <person name="Charron P."/>
            <person name="St-Onge C."/>
            <person name="Giorgi J."/>
            <person name="Grigoriev I.V."/>
            <person name="Roux C."/>
            <person name="Martin F.M."/>
            <person name="Corradi N."/>
        </authorList>
    </citation>
    <scope>NUCLEOTIDE SEQUENCE [LARGE SCALE GENOMIC DNA]</scope>
    <source>
        <strain evidence="2 3">A1</strain>
    </source>
</reference>
<gene>
    <name evidence="2" type="ORF">RhiirA1_486168</name>
</gene>
<dbReference type="Proteomes" id="UP000232688">
    <property type="component" value="Unassembled WGS sequence"/>
</dbReference>